<evidence type="ECO:0000313" key="2">
    <source>
        <dbReference type="Proteomes" id="UP000001338"/>
    </source>
</evidence>
<gene>
    <name evidence="1" type="ORF">LEP1GSC036_3104</name>
</gene>
<organism evidence="1 2">
    <name type="scientific">Leptospira weilii str. 2006001853</name>
    <dbReference type="NCBI Taxonomy" id="1001589"/>
    <lineage>
        <taxon>Bacteria</taxon>
        <taxon>Pseudomonadati</taxon>
        <taxon>Spirochaetota</taxon>
        <taxon>Spirochaetia</taxon>
        <taxon>Leptospirales</taxon>
        <taxon>Leptospiraceae</taxon>
        <taxon>Leptospira</taxon>
    </lineage>
</organism>
<dbReference type="EMBL" id="AFLV02000062">
    <property type="protein sequence ID" value="EKR63127.1"/>
    <property type="molecule type" value="Genomic_DNA"/>
</dbReference>
<accession>A0A828YZC2</accession>
<protein>
    <recommendedName>
        <fullName evidence="3">Lipoprotein</fullName>
    </recommendedName>
</protein>
<comment type="caution">
    <text evidence="1">The sequence shown here is derived from an EMBL/GenBank/DDBJ whole genome shotgun (WGS) entry which is preliminary data.</text>
</comment>
<dbReference type="GeneID" id="61112068"/>
<evidence type="ECO:0000313" key="1">
    <source>
        <dbReference type="EMBL" id="EKR63127.1"/>
    </source>
</evidence>
<reference evidence="1 2" key="1">
    <citation type="submission" date="2012-10" db="EMBL/GenBank/DDBJ databases">
        <authorList>
            <person name="Harkins D.M."/>
            <person name="Durkin A.S."/>
            <person name="Brinkac L.M."/>
            <person name="Haft D.H."/>
            <person name="Selengut J.D."/>
            <person name="Sanka R."/>
            <person name="DePew J."/>
            <person name="Purushe J."/>
            <person name="Whelen A.C."/>
            <person name="Vinetz J.M."/>
            <person name="Sutton G.G."/>
            <person name="Nierman W.C."/>
            <person name="Fouts D.E."/>
        </authorList>
    </citation>
    <scope>NUCLEOTIDE SEQUENCE [LARGE SCALE GENOMIC DNA]</scope>
    <source>
        <strain evidence="1 2">2006001853</strain>
    </source>
</reference>
<dbReference type="AlphaFoldDB" id="A0A828YZC2"/>
<name>A0A828YZC2_9LEPT</name>
<dbReference type="NCBIfam" id="NF047484">
    <property type="entry name" value="LA1326_LA4305"/>
    <property type="match status" value="1"/>
</dbReference>
<dbReference type="Proteomes" id="UP000001338">
    <property type="component" value="Unassembled WGS sequence"/>
</dbReference>
<proteinExistence type="predicted"/>
<dbReference type="RefSeq" id="WP_004496744.1">
    <property type="nucleotide sequence ID" value="NZ_AFLV02000062.1"/>
</dbReference>
<sequence>MKYTFKFPYLFFIFLLVQCSWVQERNFFFWPTNSNLIYRSAEVAYFQISPIKVDLFEELVPSRPFIHPSQLTSEQWKALLGNLKYIKKSSLGFFTDHVFSDGELEVVARDLPLVIKSLPENKILVLISKHDDIQSVVSLEELTTALIWGEKDKINVVFGKIKREIVDKNVGLDFSLWTNIKAISLNHVSDGTEISDNGAVQFQTVRNIPNRKWVIFNPEQLDQYKFKPRKRNEIRKLTDENDRPGGLP</sequence>
<evidence type="ECO:0008006" key="3">
    <source>
        <dbReference type="Google" id="ProtNLM"/>
    </source>
</evidence>